<sequence>MGINDFIKIGNSLKEIRKNHSLTQEEMAKALNIPRSTYANYENNKREPSKELLEKISEVFNIPLIDKPVSIFSGPGGEQLKKSLSMPINNDIKKYFDSPITKNALIELINNEYNEKIAEPESNESILNYHLLSALLESLDYNIDLLEDTEQKELLDKIKEFTQFEIYKLEKLKGISLLKEGD</sequence>
<reference evidence="4" key="1">
    <citation type="submission" date="2019-11" db="EMBL/GenBank/DDBJ databases">
        <title>Characterization of Clostridium perfringens isolates from swine manure treated agricultural soils.</title>
        <authorList>
            <person name="Wushke S.T."/>
        </authorList>
    </citation>
    <scope>NUCLEOTIDE SEQUENCE</scope>
    <source>
        <strain evidence="4">X15</strain>
    </source>
</reference>
<keyword evidence="1" id="KW-0238">DNA-binding</keyword>
<feature type="domain" description="Caspase family p20" evidence="2">
    <location>
        <begin position="102"/>
        <end position="182"/>
    </location>
</feature>
<evidence type="ECO:0000313" key="5">
    <source>
        <dbReference type="Proteomes" id="UP001289066"/>
    </source>
</evidence>
<dbReference type="GO" id="GO:0004197">
    <property type="term" value="F:cysteine-type endopeptidase activity"/>
    <property type="evidence" value="ECO:0007669"/>
    <property type="project" value="InterPro"/>
</dbReference>
<dbReference type="PROSITE" id="PS50943">
    <property type="entry name" value="HTH_CROC1"/>
    <property type="match status" value="1"/>
</dbReference>
<comment type="caution">
    <text evidence="4">The sequence shown here is derived from an EMBL/GenBank/DDBJ whole genome shotgun (WGS) entry which is preliminary data.</text>
</comment>
<feature type="domain" description="HTH cro/C1-type" evidence="3">
    <location>
        <begin position="13"/>
        <end position="67"/>
    </location>
</feature>
<dbReference type="Proteomes" id="UP001289066">
    <property type="component" value="Unassembled WGS sequence"/>
</dbReference>
<dbReference type="InterPro" id="IPR001309">
    <property type="entry name" value="Pept_C14_p20"/>
</dbReference>
<protein>
    <submittedName>
        <fullName evidence="4">Helix-turn-helix domain-containing protein</fullName>
    </submittedName>
</protein>
<dbReference type="PANTHER" id="PTHR46558:SF11">
    <property type="entry name" value="HTH-TYPE TRANSCRIPTIONAL REGULATOR XRE"/>
    <property type="match status" value="1"/>
</dbReference>
<evidence type="ECO:0000259" key="3">
    <source>
        <dbReference type="PROSITE" id="PS50943"/>
    </source>
</evidence>
<evidence type="ECO:0000259" key="2">
    <source>
        <dbReference type="PROSITE" id="PS50208"/>
    </source>
</evidence>
<dbReference type="Gene3D" id="1.10.260.40">
    <property type="entry name" value="lambda repressor-like DNA-binding domains"/>
    <property type="match status" value="1"/>
</dbReference>
<dbReference type="GO" id="GO:0006508">
    <property type="term" value="P:proteolysis"/>
    <property type="evidence" value="ECO:0007669"/>
    <property type="project" value="InterPro"/>
</dbReference>
<dbReference type="EMBL" id="WNVG01000014">
    <property type="protein sequence ID" value="MDZ5032386.1"/>
    <property type="molecule type" value="Genomic_DNA"/>
</dbReference>
<dbReference type="CDD" id="cd00093">
    <property type="entry name" value="HTH_XRE"/>
    <property type="match status" value="1"/>
</dbReference>
<proteinExistence type="predicted"/>
<dbReference type="SUPFAM" id="SSF47413">
    <property type="entry name" value="lambda repressor-like DNA-binding domains"/>
    <property type="match status" value="1"/>
</dbReference>
<dbReference type="InterPro" id="IPR010982">
    <property type="entry name" value="Lambda_DNA-bd_dom_sf"/>
</dbReference>
<evidence type="ECO:0000313" key="4">
    <source>
        <dbReference type="EMBL" id="MDZ5032386.1"/>
    </source>
</evidence>
<name>A0AAW9IXQ1_CLOPF</name>
<gene>
    <name evidence="4" type="ORF">GNF81_06170</name>
</gene>
<accession>A0AAW9IXQ1</accession>
<evidence type="ECO:0000256" key="1">
    <source>
        <dbReference type="ARBA" id="ARBA00023125"/>
    </source>
</evidence>
<organism evidence="4 5">
    <name type="scientific">Clostridium perfringens</name>
    <dbReference type="NCBI Taxonomy" id="1502"/>
    <lineage>
        <taxon>Bacteria</taxon>
        <taxon>Bacillati</taxon>
        <taxon>Bacillota</taxon>
        <taxon>Clostridia</taxon>
        <taxon>Eubacteriales</taxon>
        <taxon>Clostridiaceae</taxon>
        <taxon>Clostridium</taxon>
    </lineage>
</organism>
<dbReference type="SMART" id="SM00530">
    <property type="entry name" value="HTH_XRE"/>
    <property type="match status" value="1"/>
</dbReference>
<dbReference type="PANTHER" id="PTHR46558">
    <property type="entry name" value="TRACRIPTIONAL REGULATORY PROTEIN-RELATED-RELATED"/>
    <property type="match status" value="1"/>
</dbReference>
<dbReference type="GO" id="GO:0003677">
    <property type="term" value="F:DNA binding"/>
    <property type="evidence" value="ECO:0007669"/>
    <property type="project" value="UniProtKB-KW"/>
</dbReference>
<dbReference type="AlphaFoldDB" id="A0AAW9IXQ1"/>
<dbReference type="Pfam" id="PF01381">
    <property type="entry name" value="HTH_3"/>
    <property type="match status" value="1"/>
</dbReference>
<dbReference type="PROSITE" id="PS50208">
    <property type="entry name" value="CASPASE_P20"/>
    <property type="match status" value="1"/>
</dbReference>
<dbReference type="RefSeq" id="WP_003450978.1">
    <property type="nucleotide sequence ID" value="NZ_CATNWL010000012.1"/>
</dbReference>
<dbReference type="InterPro" id="IPR001387">
    <property type="entry name" value="Cro/C1-type_HTH"/>
</dbReference>